<dbReference type="SMART" id="SM00448">
    <property type="entry name" value="REC"/>
    <property type="match status" value="1"/>
</dbReference>
<evidence type="ECO:0000256" key="1">
    <source>
        <dbReference type="ARBA" id="ARBA00018672"/>
    </source>
</evidence>
<dbReference type="InterPro" id="IPR011006">
    <property type="entry name" value="CheY-like_superfamily"/>
</dbReference>
<reference evidence="9 10" key="1">
    <citation type="submission" date="2016-09" db="EMBL/GenBank/DDBJ databases">
        <authorList>
            <person name="Capua I."/>
            <person name="De Benedictis P."/>
            <person name="Joannis T."/>
            <person name="Lombin L.H."/>
            <person name="Cattoli G."/>
        </authorList>
    </citation>
    <scope>NUCLEOTIDE SEQUENCE [LARGE SCALE GENOMIC DNA]</scope>
    <source>
        <strain evidence="9 10">GluBS11</strain>
    </source>
</reference>
<dbReference type="PROSITE" id="PS50110">
    <property type="entry name" value="RESPONSE_REGULATORY"/>
    <property type="match status" value="1"/>
</dbReference>
<gene>
    <name evidence="9" type="ORF">SAMN05421730_100792</name>
</gene>
<feature type="domain" description="Response regulatory" evidence="8">
    <location>
        <begin position="2"/>
        <end position="119"/>
    </location>
</feature>
<evidence type="ECO:0000256" key="6">
    <source>
        <dbReference type="PROSITE-ProRule" id="PRU00169"/>
    </source>
</evidence>
<dbReference type="SUPFAM" id="SSF46689">
    <property type="entry name" value="Homeodomain-like"/>
    <property type="match status" value="2"/>
</dbReference>
<sequence length="526" mass="61381">MNLLLVDDEYYSLEGLRSSIEHMQLGFEHIFCAYSMQNAQEFYQSNQIDIMISDIEMPKGSGLDLLKWVRDQGYPTVTIFLTSYANFDYASNAIKLQSIDYLLKPIDTEQLHTCMLTAIHKVRQLETQESYKTKSKYWDISKKKLEDQFWNDLCLQIIPPDTEQISKELKGYHLPLTLLNQTYYIALLQAHIKKEEERWEINLYEYAIKNVIFEILAKFHIHPVLTRVNEKQYLLCINTTDIAAHKDHEKICSQILRSLTNSLPGLFQIYLGNSTSLLNIGSSFQRLHNYAYNNINEERKVFDITQPKSENYNKNMPSLNEWSNLLMQNKPEEVKAQALNFLTGLQKSNMASRSDLIKFNHDFMQVIYSILEKNGKSAHRLFDNNTSEQIFDQACNSIELMKKWIIHTIDVFADCLSAINQSDTSIELIKKYIREHLEDDLNRKKLAALVFLSPDYLSHVFSERTGESLTTFILNERIKRAKELLLMSKISIRDIALTSGFPNISYFSRQFKSLTGKTPQEYRKNQ</sequence>
<keyword evidence="6" id="KW-0597">Phosphoprotein</keyword>
<dbReference type="InterPro" id="IPR018062">
    <property type="entry name" value="HTH_AraC-typ_CS"/>
</dbReference>
<dbReference type="STRING" id="1619234.SAMN05421730_100792"/>
<dbReference type="SUPFAM" id="SSF52172">
    <property type="entry name" value="CheY-like"/>
    <property type="match status" value="1"/>
</dbReference>
<evidence type="ECO:0000313" key="9">
    <source>
        <dbReference type="EMBL" id="SCP96991.1"/>
    </source>
</evidence>
<dbReference type="EMBL" id="FMKA01000007">
    <property type="protein sequence ID" value="SCP96991.1"/>
    <property type="molecule type" value="Genomic_DNA"/>
</dbReference>
<dbReference type="InterPro" id="IPR009057">
    <property type="entry name" value="Homeodomain-like_sf"/>
</dbReference>
<dbReference type="OrthoDB" id="1974963at2"/>
<dbReference type="Gene3D" id="1.10.10.60">
    <property type="entry name" value="Homeodomain-like"/>
    <property type="match status" value="2"/>
</dbReference>
<dbReference type="Pfam" id="PF12833">
    <property type="entry name" value="HTH_18"/>
    <property type="match status" value="1"/>
</dbReference>
<evidence type="ECO:0000259" key="7">
    <source>
        <dbReference type="PROSITE" id="PS01124"/>
    </source>
</evidence>
<dbReference type="PROSITE" id="PS00041">
    <property type="entry name" value="HTH_ARAC_FAMILY_1"/>
    <property type="match status" value="1"/>
</dbReference>
<dbReference type="InterPro" id="IPR001789">
    <property type="entry name" value="Sig_transdc_resp-reg_receiver"/>
</dbReference>
<dbReference type="InterPro" id="IPR020449">
    <property type="entry name" value="Tscrpt_reg_AraC-type_HTH"/>
</dbReference>
<dbReference type="PRINTS" id="PR00032">
    <property type="entry name" value="HTHARAC"/>
</dbReference>
<dbReference type="GO" id="GO:0000160">
    <property type="term" value="P:phosphorelay signal transduction system"/>
    <property type="evidence" value="ECO:0007669"/>
    <property type="project" value="InterPro"/>
</dbReference>
<dbReference type="PANTHER" id="PTHR43280:SF28">
    <property type="entry name" value="HTH-TYPE TRANSCRIPTIONAL ACTIVATOR RHAS"/>
    <property type="match status" value="1"/>
</dbReference>
<comment type="function">
    <text evidence="5">May play the central regulatory role in sporulation. It may be an element of the effector pathway responsible for the activation of sporulation genes in response to nutritional stress. Spo0A may act in concert with spo0H (a sigma factor) to control the expression of some genes that are critical to the sporulation process.</text>
</comment>
<dbReference type="Proteomes" id="UP000199315">
    <property type="component" value="Unassembled WGS sequence"/>
</dbReference>
<keyword evidence="2" id="KW-0805">Transcription regulation</keyword>
<dbReference type="Pfam" id="PF00072">
    <property type="entry name" value="Response_reg"/>
    <property type="match status" value="1"/>
</dbReference>
<dbReference type="PANTHER" id="PTHR43280">
    <property type="entry name" value="ARAC-FAMILY TRANSCRIPTIONAL REGULATOR"/>
    <property type="match status" value="1"/>
</dbReference>
<evidence type="ECO:0000256" key="4">
    <source>
        <dbReference type="ARBA" id="ARBA00023163"/>
    </source>
</evidence>
<organism evidence="9 10">
    <name type="scientific">Anaerobium acetethylicum</name>
    <dbReference type="NCBI Taxonomy" id="1619234"/>
    <lineage>
        <taxon>Bacteria</taxon>
        <taxon>Bacillati</taxon>
        <taxon>Bacillota</taxon>
        <taxon>Clostridia</taxon>
        <taxon>Lachnospirales</taxon>
        <taxon>Lachnospiraceae</taxon>
        <taxon>Anaerobium</taxon>
    </lineage>
</organism>
<evidence type="ECO:0000256" key="3">
    <source>
        <dbReference type="ARBA" id="ARBA00023125"/>
    </source>
</evidence>
<dbReference type="RefSeq" id="WP_091232629.1">
    <property type="nucleotide sequence ID" value="NZ_FMKA01000007.1"/>
</dbReference>
<evidence type="ECO:0000256" key="5">
    <source>
        <dbReference type="ARBA" id="ARBA00024867"/>
    </source>
</evidence>
<accession>A0A1D3TSV0</accession>
<name>A0A1D3TSV0_9FIRM</name>
<dbReference type="GO" id="GO:0003700">
    <property type="term" value="F:DNA-binding transcription factor activity"/>
    <property type="evidence" value="ECO:0007669"/>
    <property type="project" value="InterPro"/>
</dbReference>
<dbReference type="PROSITE" id="PS01124">
    <property type="entry name" value="HTH_ARAC_FAMILY_2"/>
    <property type="match status" value="1"/>
</dbReference>
<dbReference type="CDD" id="cd17536">
    <property type="entry name" value="REC_YesN-like"/>
    <property type="match status" value="1"/>
</dbReference>
<dbReference type="SMART" id="SM00342">
    <property type="entry name" value="HTH_ARAC"/>
    <property type="match status" value="1"/>
</dbReference>
<protein>
    <recommendedName>
        <fullName evidence="1">Stage 0 sporulation protein A homolog</fullName>
    </recommendedName>
</protein>
<keyword evidence="10" id="KW-1185">Reference proteome</keyword>
<evidence type="ECO:0000313" key="10">
    <source>
        <dbReference type="Proteomes" id="UP000199315"/>
    </source>
</evidence>
<dbReference type="Gene3D" id="3.40.50.2300">
    <property type="match status" value="1"/>
</dbReference>
<feature type="domain" description="HTH araC/xylS-type" evidence="7">
    <location>
        <begin position="427"/>
        <end position="525"/>
    </location>
</feature>
<keyword evidence="3" id="KW-0238">DNA-binding</keyword>
<dbReference type="InterPro" id="IPR018060">
    <property type="entry name" value="HTH_AraC"/>
</dbReference>
<evidence type="ECO:0000256" key="2">
    <source>
        <dbReference type="ARBA" id="ARBA00023015"/>
    </source>
</evidence>
<dbReference type="AlphaFoldDB" id="A0A1D3TSV0"/>
<feature type="modified residue" description="4-aspartylphosphate" evidence="6">
    <location>
        <position position="54"/>
    </location>
</feature>
<proteinExistence type="predicted"/>
<evidence type="ECO:0000259" key="8">
    <source>
        <dbReference type="PROSITE" id="PS50110"/>
    </source>
</evidence>
<keyword evidence="4" id="KW-0804">Transcription</keyword>
<dbReference type="GO" id="GO:0043565">
    <property type="term" value="F:sequence-specific DNA binding"/>
    <property type="evidence" value="ECO:0007669"/>
    <property type="project" value="InterPro"/>
</dbReference>